<dbReference type="Proteomes" id="UP000826661">
    <property type="component" value="Chromosome VII"/>
</dbReference>
<name>A0A8G0PLG2_9HYPO</name>
<dbReference type="Pfam" id="PF11917">
    <property type="entry name" value="DUF3435"/>
    <property type="match status" value="1"/>
</dbReference>
<evidence type="ECO:0000256" key="1">
    <source>
        <dbReference type="SAM" id="MobiDB-lite"/>
    </source>
</evidence>
<protein>
    <recommendedName>
        <fullName evidence="4">FluG domain-containing protein</fullName>
    </recommendedName>
</protein>
<feature type="compositionally biased region" description="Acidic residues" evidence="1">
    <location>
        <begin position="143"/>
        <end position="160"/>
    </location>
</feature>
<evidence type="ECO:0000313" key="2">
    <source>
        <dbReference type="EMBL" id="QYT04973.1"/>
    </source>
</evidence>
<dbReference type="PANTHER" id="PTHR37535:SF3">
    <property type="entry name" value="FLUG DOMAIN-CONTAINING PROTEIN"/>
    <property type="match status" value="1"/>
</dbReference>
<reference evidence="2 3" key="1">
    <citation type="journal article" date="2021" name="BMC Genomics">
        <title>Telomere-to-telomere genome assembly of asparaginase-producing Trichoderma simmonsii.</title>
        <authorList>
            <person name="Chung D."/>
            <person name="Kwon Y.M."/>
            <person name="Yang Y."/>
        </authorList>
    </citation>
    <scope>NUCLEOTIDE SEQUENCE [LARGE SCALE GENOMIC DNA]</scope>
    <source>
        <strain evidence="2 3">GH-Sj1</strain>
    </source>
</reference>
<dbReference type="InterPro" id="IPR021842">
    <property type="entry name" value="DUF3435"/>
</dbReference>
<sequence length="684" mass="80600">MDFFLWICDYYTIGSCGTLFQYFRQFQQLYRLFKGQYMDRNNSAEVYKYFENVLIPRFKLRRSNIDDKPVLNTDALRVFLTFNIAYDSRSFKLGRLRLQLSACYQLLCYTGVRPAELVEAERKKPKDGSFEKLFNNKVIQPTNDDEYEDDDDSPSTEASDEQYKKVGELLLQEHISRDRSKALCYEDILLMIVRHPETHQTCVAMAIKFIHHKGADRKPKPTIFFFTPTKKLIFDAILSIVALALADRAFAATSITNALRLFQTKLWANREGMVFRWKQEMRKIPVFRRTRDSNLSPNEAMLYSTLYGEMSQQSLDLGYEKRLTPRSARRGAGNAANGDASDSVRDQIMRHDPKFATFFNAYLNQIANFDLQNAFLEEEKEVQLFRLFTHVSLTRDPRAVRDMVPKEVREAAGLDPEIVKLEEERDTLKQGRYRIEGCEDEQRIRQLTADIRLMKAQREKNIVKAYREFYFENRPTWDIEAQARGDMEPEYEEPAMQTAIAERARLAEIFCCQPDNWTNEEILQRRIEVVELMVAFCNKKEPRKVIQTQLKAQIEHFVKQEPKVDIMSVPEPNLFPLLMEPTQCPDCIGDERMPLMERTFRWCRPTVRNDHFDDQHLPERERAEKRGEAIICYHPKCKEIKLKHLDHLRAHTLQVHGVALRSFDMVSRRRLQKAKRHKMICKKR</sequence>
<dbReference type="AlphaFoldDB" id="A0A8G0PLG2"/>
<organism evidence="2 3">
    <name type="scientific">Trichoderma simmonsii</name>
    <dbReference type="NCBI Taxonomy" id="1491479"/>
    <lineage>
        <taxon>Eukaryota</taxon>
        <taxon>Fungi</taxon>
        <taxon>Dikarya</taxon>
        <taxon>Ascomycota</taxon>
        <taxon>Pezizomycotina</taxon>
        <taxon>Sordariomycetes</taxon>
        <taxon>Hypocreomycetidae</taxon>
        <taxon>Hypocreales</taxon>
        <taxon>Hypocreaceae</taxon>
        <taxon>Trichoderma</taxon>
    </lineage>
</organism>
<accession>A0A8G0PLG2</accession>
<proteinExistence type="predicted"/>
<evidence type="ECO:0008006" key="4">
    <source>
        <dbReference type="Google" id="ProtNLM"/>
    </source>
</evidence>
<dbReference type="EMBL" id="CP075870">
    <property type="protein sequence ID" value="QYT04973.1"/>
    <property type="molecule type" value="Genomic_DNA"/>
</dbReference>
<dbReference type="PANTHER" id="PTHR37535">
    <property type="entry name" value="FLUG DOMAIN PROTEIN"/>
    <property type="match status" value="1"/>
</dbReference>
<keyword evidence="3" id="KW-1185">Reference proteome</keyword>
<feature type="region of interest" description="Disordered" evidence="1">
    <location>
        <begin position="141"/>
        <end position="161"/>
    </location>
</feature>
<gene>
    <name evidence="2" type="ORF">H0G86_011873</name>
</gene>
<evidence type="ECO:0000313" key="3">
    <source>
        <dbReference type="Proteomes" id="UP000826661"/>
    </source>
</evidence>